<dbReference type="RefSeq" id="WP_159439546.1">
    <property type="nucleotide sequence ID" value="NZ_FNTY01000002.1"/>
</dbReference>
<dbReference type="EMBL" id="FNTY01000002">
    <property type="protein sequence ID" value="SEF00749.1"/>
    <property type="molecule type" value="Genomic_DNA"/>
</dbReference>
<evidence type="ECO:0000256" key="1">
    <source>
        <dbReference type="SAM" id="MobiDB-lite"/>
    </source>
</evidence>
<reference evidence="2 3" key="1">
    <citation type="submission" date="2016-10" db="EMBL/GenBank/DDBJ databases">
        <authorList>
            <person name="de Groot N.N."/>
        </authorList>
    </citation>
    <scope>NUCLEOTIDE SEQUENCE [LARGE SCALE GENOMIC DNA]</scope>
    <source>
        <strain evidence="2 3">BS3662</strain>
    </source>
</reference>
<dbReference type="Proteomes" id="UP000198985">
    <property type="component" value="Unassembled WGS sequence"/>
</dbReference>
<feature type="region of interest" description="Disordered" evidence="1">
    <location>
        <begin position="356"/>
        <end position="395"/>
    </location>
</feature>
<dbReference type="GO" id="GO:0006310">
    <property type="term" value="P:DNA recombination"/>
    <property type="evidence" value="ECO:0007669"/>
    <property type="project" value="InterPro"/>
</dbReference>
<proteinExistence type="predicted"/>
<dbReference type="CDD" id="cd17242">
    <property type="entry name" value="MobM_relaxase"/>
    <property type="match status" value="1"/>
</dbReference>
<sequence length="395" mass="44885">MFQFLHIDSYSLSTPKKGKQGGHCVASIVGEALRNPRNCPHIALPKPPIKVYGKNLEDLESACVSWSESLAEVTGRKTRKDALCLVAGVVSAPHTIDTEAWQKFRDETVEWLKRKYGDQLHTVLEHTDEDNPHIHFYVVPRTGQRFDSIHDGKRAVSENTGILKRAQNEAYKAAMRALLDDFNASVGLPNGMLRYGPRRRRLTRRAWKEEQAQASGLMIQLESIASRKESFEKASKEMKSNLKAAHHNARLAGYSHGIENFEKHSFLKKLIISSRKAQADILMLKEQVAVTTKELEAWKSKARKINVRSKEFFTKWQDMILKYSEVRSKLAYMVSISPRAEELHEELETVRAQLKEETRRRSAAEDSLEASQAAEERNGFPKVTVRATHLPDTVA</sequence>
<gene>
    <name evidence="2" type="ORF">SAMN04490194_6055</name>
</gene>
<name>A0A1H5NGI2_9PSED</name>
<dbReference type="InterPro" id="IPR001668">
    <property type="entry name" value="Mob_Pre"/>
</dbReference>
<organism evidence="2 3">
    <name type="scientific">Pseudomonas migulae</name>
    <dbReference type="NCBI Taxonomy" id="78543"/>
    <lineage>
        <taxon>Bacteria</taxon>
        <taxon>Pseudomonadati</taxon>
        <taxon>Pseudomonadota</taxon>
        <taxon>Gammaproteobacteria</taxon>
        <taxon>Pseudomonadales</taxon>
        <taxon>Pseudomonadaceae</taxon>
        <taxon>Pseudomonas</taxon>
    </lineage>
</organism>
<dbReference type="Gene3D" id="3.30.930.30">
    <property type="match status" value="1"/>
</dbReference>
<evidence type="ECO:0000313" key="3">
    <source>
        <dbReference type="Proteomes" id="UP000198985"/>
    </source>
</evidence>
<evidence type="ECO:0000313" key="2">
    <source>
        <dbReference type="EMBL" id="SEF00749.1"/>
    </source>
</evidence>
<dbReference type="AlphaFoldDB" id="A0A1H5NGI2"/>
<protein>
    <submittedName>
        <fullName evidence="2">Plasmid recombination enzyme</fullName>
    </submittedName>
</protein>
<dbReference type="Pfam" id="PF01076">
    <property type="entry name" value="Mob_Pre"/>
    <property type="match status" value="1"/>
</dbReference>
<accession>A0A1H5NGI2</accession>
<dbReference type="GO" id="GO:0003677">
    <property type="term" value="F:DNA binding"/>
    <property type="evidence" value="ECO:0007669"/>
    <property type="project" value="InterPro"/>
</dbReference>